<protein>
    <recommendedName>
        <fullName evidence="5">Inner membrane-spanning protein YciB</fullName>
    </recommendedName>
</protein>
<comment type="caution">
    <text evidence="5">Lacks conserved residue(s) required for the propagation of feature annotation.</text>
</comment>
<keyword evidence="7" id="KW-1185">Reference proteome</keyword>
<evidence type="ECO:0000256" key="5">
    <source>
        <dbReference type="HAMAP-Rule" id="MF_00189"/>
    </source>
</evidence>
<keyword evidence="1 5" id="KW-1003">Cell membrane</keyword>
<organism evidence="6 7">
    <name type="scientific">Candidatus Ichthyocystis hellenicum</name>
    <dbReference type="NCBI Taxonomy" id="1561003"/>
    <lineage>
        <taxon>Bacteria</taxon>
        <taxon>Pseudomonadati</taxon>
        <taxon>Pseudomonadota</taxon>
        <taxon>Betaproteobacteria</taxon>
        <taxon>Burkholderiales</taxon>
        <taxon>Candidatus Ichthyocystis</taxon>
    </lineage>
</organism>
<accession>A0A0S4M2B0</accession>
<dbReference type="InterPro" id="IPR006008">
    <property type="entry name" value="YciB"/>
</dbReference>
<sequence>MRSMLNLFPLLVFVIMYIWKGIYWATSSLVVSQLIHIVACRLLSYKIDIYSKVAFFLAVTLGGMTLILHDARFIQTKPTIIYWLASLAFCVAHYKNKNVPELLLKDKIDFRVHPTVWNKISIAWITSFFVLGLINIYVAFSFSVNVWFYFKFYFVSAFLLLFSIIQVTYLWKSRITKEKSDDAR</sequence>
<dbReference type="RefSeq" id="WP_092343852.1">
    <property type="nucleotide sequence ID" value="NZ_LN906597.1"/>
</dbReference>
<keyword evidence="5" id="KW-0997">Cell inner membrane</keyword>
<dbReference type="PANTHER" id="PTHR36917">
    <property type="entry name" value="INTRACELLULAR SEPTATION PROTEIN A-RELATED"/>
    <property type="match status" value="1"/>
</dbReference>
<evidence type="ECO:0000256" key="4">
    <source>
        <dbReference type="ARBA" id="ARBA00023136"/>
    </source>
</evidence>
<dbReference type="GO" id="GO:0005886">
    <property type="term" value="C:plasma membrane"/>
    <property type="evidence" value="ECO:0007669"/>
    <property type="project" value="UniProtKB-SubCell"/>
</dbReference>
<reference evidence="7" key="1">
    <citation type="submission" date="2015-11" db="EMBL/GenBank/DDBJ databases">
        <authorList>
            <person name="Seth-Smith H.M.B."/>
        </authorList>
    </citation>
    <scope>NUCLEOTIDE SEQUENCE [LARGE SCALE GENOMIC DNA]</scope>
    <source>
        <strain evidence="7">2013Ark11</strain>
    </source>
</reference>
<dbReference type="Proteomes" id="UP000198651">
    <property type="component" value="Chromosome I"/>
</dbReference>
<dbReference type="STRING" id="1561003.Ark11_1094"/>
<feature type="transmembrane region" description="Helical" evidence="5">
    <location>
        <begin position="152"/>
        <end position="171"/>
    </location>
</feature>
<evidence type="ECO:0000256" key="3">
    <source>
        <dbReference type="ARBA" id="ARBA00022989"/>
    </source>
</evidence>
<dbReference type="AlphaFoldDB" id="A0A0S4M2B0"/>
<feature type="transmembrane region" description="Helical" evidence="5">
    <location>
        <begin position="49"/>
        <end position="68"/>
    </location>
</feature>
<name>A0A0S4M2B0_9BURK</name>
<evidence type="ECO:0000313" key="7">
    <source>
        <dbReference type="Proteomes" id="UP000198651"/>
    </source>
</evidence>
<dbReference type="Pfam" id="PF04279">
    <property type="entry name" value="IspA"/>
    <property type="match status" value="1"/>
</dbReference>
<feature type="transmembrane region" description="Helical" evidence="5">
    <location>
        <begin position="12"/>
        <end position="37"/>
    </location>
</feature>
<comment type="function">
    <text evidence="5">Plays a role in cell envelope biogenesis, maintenance of cell envelope integrity and membrane homeostasis.</text>
</comment>
<proteinExistence type="inferred from homology"/>
<keyword evidence="2 5" id="KW-0812">Transmembrane</keyword>
<dbReference type="OrthoDB" id="9788219at2"/>
<gene>
    <name evidence="5" type="primary">yciB</name>
    <name evidence="6" type="ORF">Ark11_1094</name>
</gene>
<comment type="subcellular location">
    <subcellularLocation>
        <location evidence="5">Cell inner membrane</location>
        <topology evidence="5">Multi-pass membrane protein</topology>
    </subcellularLocation>
</comment>
<evidence type="ECO:0000256" key="2">
    <source>
        <dbReference type="ARBA" id="ARBA00022692"/>
    </source>
</evidence>
<evidence type="ECO:0000256" key="1">
    <source>
        <dbReference type="ARBA" id="ARBA00022475"/>
    </source>
</evidence>
<dbReference type="PANTHER" id="PTHR36917:SF1">
    <property type="entry name" value="INNER MEMBRANE-SPANNING PROTEIN YCIB"/>
    <property type="match status" value="1"/>
</dbReference>
<comment type="similarity">
    <text evidence="5">Belongs to the YciB family.</text>
</comment>
<evidence type="ECO:0000313" key="6">
    <source>
        <dbReference type="EMBL" id="CUT17907.1"/>
    </source>
</evidence>
<dbReference type="EMBL" id="LN906597">
    <property type="protein sequence ID" value="CUT17907.1"/>
    <property type="molecule type" value="Genomic_DNA"/>
</dbReference>
<dbReference type="HAMAP" id="MF_00189">
    <property type="entry name" value="YciB"/>
    <property type="match status" value="1"/>
</dbReference>
<feature type="transmembrane region" description="Helical" evidence="5">
    <location>
        <begin position="116"/>
        <end position="140"/>
    </location>
</feature>
<keyword evidence="3 5" id="KW-1133">Transmembrane helix</keyword>
<keyword evidence="4 5" id="KW-0472">Membrane</keyword>